<dbReference type="InterPro" id="IPR036390">
    <property type="entry name" value="WH_DNA-bd_sf"/>
</dbReference>
<keyword evidence="7" id="KW-0479">Metal-binding</keyword>
<dbReference type="Gene3D" id="1.10.10.10">
    <property type="entry name" value="Winged helix-like DNA-binding domain superfamily/Winged helix DNA-binding domain"/>
    <property type="match status" value="1"/>
</dbReference>
<organism evidence="9">
    <name type="scientific">uncultured Bacillota bacterium</name>
    <dbReference type="NCBI Taxonomy" id="344338"/>
    <lineage>
        <taxon>Bacteria</taxon>
        <taxon>Bacillati</taxon>
        <taxon>Bacillota</taxon>
        <taxon>environmental samples</taxon>
    </lineage>
</organism>
<dbReference type="InterPro" id="IPR036388">
    <property type="entry name" value="WH-like_DNA-bd_sf"/>
</dbReference>
<proteinExistence type="inferred from homology"/>
<feature type="binding site" evidence="7">
    <location>
        <position position="82"/>
    </location>
    <ligand>
        <name>Zn(2+)</name>
        <dbReference type="ChEBI" id="CHEBI:29105"/>
    </ligand>
</feature>
<dbReference type="GO" id="GO:1900376">
    <property type="term" value="P:regulation of secondary metabolite biosynthetic process"/>
    <property type="evidence" value="ECO:0007669"/>
    <property type="project" value="TreeGrafter"/>
</dbReference>
<name>A0A650ENQ8_9FIRM</name>
<dbReference type="CDD" id="cd07153">
    <property type="entry name" value="Fur_like"/>
    <property type="match status" value="1"/>
</dbReference>
<evidence type="ECO:0000256" key="6">
    <source>
        <dbReference type="ARBA" id="ARBA00023163"/>
    </source>
</evidence>
<accession>A0A650ENQ8</accession>
<feature type="binding site" evidence="7">
    <location>
        <position position="125"/>
    </location>
    <ligand>
        <name>Zn(2+)</name>
        <dbReference type="ChEBI" id="CHEBI:29105"/>
    </ligand>
</feature>
<evidence type="ECO:0000256" key="4">
    <source>
        <dbReference type="ARBA" id="ARBA00023015"/>
    </source>
</evidence>
<dbReference type="InterPro" id="IPR043135">
    <property type="entry name" value="Fur_C"/>
</dbReference>
<dbReference type="InterPro" id="IPR002481">
    <property type="entry name" value="FUR"/>
</dbReference>
<keyword evidence="2" id="KW-0678">Repressor</keyword>
<sequence>MIGKKHSIQRETLLNILRGTKTHPTADWIYQEARKALPNISLGTVYRNLALLSESGHILKLNVGTGCDHFDGDTSPHYHFVCNQCGKIIDLETPYHSYINDLAQCDECGTVSGHSLFFHGSCRECLKATKDK</sequence>
<comment type="similarity">
    <text evidence="1">Belongs to the Fur family.</text>
</comment>
<dbReference type="Pfam" id="PF01475">
    <property type="entry name" value="FUR"/>
    <property type="match status" value="1"/>
</dbReference>
<dbReference type="GO" id="GO:0000976">
    <property type="term" value="F:transcription cis-regulatory region binding"/>
    <property type="evidence" value="ECO:0007669"/>
    <property type="project" value="TreeGrafter"/>
</dbReference>
<gene>
    <name evidence="9" type="ORF">Firmicute1046_0370</name>
</gene>
<dbReference type="AlphaFoldDB" id="A0A650ENQ8"/>
<dbReference type="Gene3D" id="3.30.1490.190">
    <property type="match status" value="1"/>
</dbReference>
<evidence type="ECO:0000256" key="2">
    <source>
        <dbReference type="ARBA" id="ARBA00022491"/>
    </source>
</evidence>
<evidence type="ECO:0000256" key="5">
    <source>
        <dbReference type="ARBA" id="ARBA00023125"/>
    </source>
</evidence>
<dbReference type="PANTHER" id="PTHR33202:SF7">
    <property type="entry name" value="FERRIC UPTAKE REGULATION PROTEIN"/>
    <property type="match status" value="1"/>
</dbReference>
<dbReference type="PANTHER" id="PTHR33202">
    <property type="entry name" value="ZINC UPTAKE REGULATION PROTEIN"/>
    <property type="match status" value="1"/>
</dbReference>
<feature type="binding site" evidence="8">
    <location>
        <position position="114"/>
    </location>
    <ligand>
        <name>Fe cation</name>
        <dbReference type="ChEBI" id="CHEBI:24875"/>
    </ligand>
</feature>
<keyword evidence="8" id="KW-0408">Iron</keyword>
<protein>
    <submittedName>
        <fullName evidence="9">Transcriptional repressor</fullName>
    </submittedName>
</protein>
<evidence type="ECO:0000256" key="7">
    <source>
        <dbReference type="PIRSR" id="PIRSR602481-1"/>
    </source>
</evidence>
<evidence type="ECO:0000256" key="1">
    <source>
        <dbReference type="ARBA" id="ARBA00007957"/>
    </source>
</evidence>
<evidence type="ECO:0000256" key="8">
    <source>
        <dbReference type="PIRSR" id="PIRSR602481-2"/>
    </source>
</evidence>
<keyword evidence="4" id="KW-0805">Transcription regulation</keyword>
<evidence type="ECO:0000256" key="3">
    <source>
        <dbReference type="ARBA" id="ARBA00022833"/>
    </source>
</evidence>
<comment type="cofactor">
    <cofactor evidence="7">
        <name>Zn(2+)</name>
        <dbReference type="ChEBI" id="CHEBI:29105"/>
    </cofactor>
    <text evidence="7">Binds 1 zinc ion per subunit.</text>
</comment>
<keyword evidence="3 7" id="KW-0862">Zinc</keyword>
<dbReference type="GO" id="GO:0045892">
    <property type="term" value="P:negative regulation of DNA-templated transcription"/>
    <property type="evidence" value="ECO:0007669"/>
    <property type="project" value="TreeGrafter"/>
</dbReference>
<dbReference type="SUPFAM" id="SSF46785">
    <property type="entry name" value="Winged helix' DNA-binding domain"/>
    <property type="match status" value="1"/>
</dbReference>
<dbReference type="GO" id="GO:0008270">
    <property type="term" value="F:zinc ion binding"/>
    <property type="evidence" value="ECO:0007669"/>
    <property type="project" value="TreeGrafter"/>
</dbReference>
<feature type="binding site" evidence="7">
    <location>
        <position position="85"/>
    </location>
    <ligand>
        <name>Zn(2+)</name>
        <dbReference type="ChEBI" id="CHEBI:29105"/>
    </ligand>
</feature>
<keyword evidence="6" id="KW-0804">Transcription</keyword>
<feature type="binding site" evidence="7">
    <location>
        <position position="122"/>
    </location>
    <ligand>
        <name>Zn(2+)</name>
        <dbReference type="ChEBI" id="CHEBI:29105"/>
    </ligand>
</feature>
<comment type="cofactor">
    <cofactor evidence="8">
        <name>Mn(2+)</name>
        <dbReference type="ChEBI" id="CHEBI:29035"/>
    </cofactor>
    <cofactor evidence="8">
        <name>Fe(2+)</name>
        <dbReference type="ChEBI" id="CHEBI:29033"/>
    </cofactor>
    <text evidence="8">Binds 1 Mn(2+) or Fe(2+) ion per subunit.</text>
</comment>
<dbReference type="GO" id="GO:0003700">
    <property type="term" value="F:DNA-binding transcription factor activity"/>
    <property type="evidence" value="ECO:0007669"/>
    <property type="project" value="InterPro"/>
</dbReference>
<reference evidence="9" key="1">
    <citation type="journal article" date="2020" name="J. ISSAAS">
        <title>Lactobacilli and other gastrointestinal microbiota of Peromyscus leucopus, reservoir host for agents of Lyme disease and other zoonoses in North America.</title>
        <authorList>
            <person name="Milovic A."/>
            <person name="Bassam K."/>
            <person name="Shao H."/>
            <person name="Chatzistamou I."/>
            <person name="Tufts D.M."/>
            <person name="Diuk-Wasser M."/>
            <person name="Barbour A.G."/>
        </authorList>
    </citation>
    <scope>NUCLEOTIDE SEQUENCE</scope>
    <source>
        <strain evidence="9">LL40</strain>
    </source>
</reference>
<dbReference type="EMBL" id="MN577573">
    <property type="protein sequence ID" value="QGT50961.1"/>
    <property type="molecule type" value="Genomic_DNA"/>
</dbReference>
<evidence type="ECO:0000313" key="9">
    <source>
        <dbReference type="EMBL" id="QGT50961.1"/>
    </source>
</evidence>
<keyword evidence="5" id="KW-0238">DNA-binding</keyword>